<dbReference type="Pfam" id="PF07702">
    <property type="entry name" value="UTRA"/>
    <property type="match status" value="1"/>
</dbReference>
<dbReference type="CDD" id="cd07377">
    <property type="entry name" value="WHTH_GntR"/>
    <property type="match status" value="1"/>
</dbReference>
<evidence type="ECO:0000256" key="4">
    <source>
        <dbReference type="NCBIfam" id="TIGR02018"/>
    </source>
</evidence>
<dbReference type="InterPro" id="IPR036388">
    <property type="entry name" value="WH-like_DNA-bd_sf"/>
</dbReference>
<dbReference type="GO" id="GO:0006547">
    <property type="term" value="P:L-histidine metabolic process"/>
    <property type="evidence" value="ECO:0007669"/>
    <property type="project" value="UniProtKB-UniRule"/>
</dbReference>
<dbReference type="SMART" id="SM00345">
    <property type="entry name" value="HTH_GNTR"/>
    <property type="match status" value="1"/>
</dbReference>
<organism evidence="6 7">
    <name type="scientific">Veronia pacifica</name>
    <dbReference type="NCBI Taxonomy" id="1080227"/>
    <lineage>
        <taxon>Bacteria</taxon>
        <taxon>Pseudomonadati</taxon>
        <taxon>Pseudomonadota</taxon>
        <taxon>Gammaproteobacteria</taxon>
        <taxon>Vibrionales</taxon>
        <taxon>Vibrionaceae</taxon>
        <taxon>Veronia</taxon>
    </lineage>
</organism>
<dbReference type="NCBIfam" id="TIGR02018">
    <property type="entry name" value="his_ut_repres"/>
    <property type="match status" value="1"/>
</dbReference>
<reference evidence="6 7" key="1">
    <citation type="submission" date="2016-05" db="EMBL/GenBank/DDBJ databases">
        <title>Genomic Taxonomy of the Vibrionaceae.</title>
        <authorList>
            <person name="Gomez-Gil B."/>
            <person name="Enciso-Ibarra J."/>
        </authorList>
    </citation>
    <scope>NUCLEOTIDE SEQUENCE [LARGE SCALE GENOMIC DNA]</scope>
    <source>
        <strain evidence="6 7">CAIM 1920</strain>
    </source>
</reference>
<dbReference type="RefSeq" id="WP_068900484.1">
    <property type="nucleotide sequence ID" value="NZ_JBHUIF010000004.1"/>
</dbReference>
<evidence type="ECO:0000259" key="5">
    <source>
        <dbReference type="PROSITE" id="PS50949"/>
    </source>
</evidence>
<dbReference type="GO" id="GO:0003700">
    <property type="term" value="F:DNA-binding transcription factor activity"/>
    <property type="evidence" value="ECO:0007669"/>
    <property type="project" value="UniProtKB-UniRule"/>
</dbReference>
<dbReference type="GO" id="GO:0003677">
    <property type="term" value="F:DNA binding"/>
    <property type="evidence" value="ECO:0007669"/>
    <property type="project" value="UniProtKB-UniRule"/>
</dbReference>
<dbReference type="PROSITE" id="PS50949">
    <property type="entry name" value="HTH_GNTR"/>
    <property type="match status" value="1"/>
</dbReference>
<dbReference type="FunFam" id="1.10.10.10:FF:000079">
    <property type="entry name" value="GntR family transcriptional regulator"/>
    <property type="match status" value="1"/>
</dbReference>
<dbReference type="InterPro" id="IPR011663">
    <property type="entry name" value="UTRA"/>
</dbReference>
<dbReference type="InterPro" id="IPR010248">
    <property type="entry name" value="His_ut_repres"/>
</dbReference>
<gene>
    <name evidence="6" type="ORF">A8L45_06655</name>
</gene>
<proteinExistence type="predicted"/>
<sequence>MTKAPRFQQIKTHIQNKIDSREWPVGTRIPTEAELCEQFSVSRMTVNKAVRDLVNQGLLERTPRLGTFVCQSKAESPLMDIRNIADEIKERGHHHHSEVVLQKSIIAPEDVAMRLGVMLGSAVFKTEIVHYEEDKAIQVEVRWVNPDFARHYLSQDFNEITPHQYLMQNCPLSTIEHTVEAILPPPNIARLLDISPTKPCLLLHRRTWSGQQLISSALLYHPGDRYKLSARVNVSS</sequence>
<keyword evidence="7" id="KW-1185">Reference proteome</keyword>
<evidence type="ECO:0000313" key="6">
    <source>
        <dbReference type="EMBL" id="ODA34397.1"/>
    </source>
</evidence>
<dbReference type="GO" id="GO:0045892">
    <property type="term" value="P:negative regulation of DNA-templated transcription"/>
    <property type="evidence" value="ECO:0007669"/>
    <property type="project" value="UniProtKB-UniRule"/>
</dbReference>
<name>A0A1C3EMC3_9GAMM</name>
<dbReference type="PANTHER" id="PTHR44846:SF16">
    <property type="entry name" value="TRANSCRIPTIONAL REGULATOR PHNF-RELATED"/>
    <property type="match status" value="1"/>
</dbReference>
<dbReference type="STRING" id="1080227.A8L45_06655"/>
<dbReference type="InterPro" id="IPR000524">
    <property type="entry name" value="Tscrpt_reg_HTH_GntR"/>
</dbReference>
<evidence type="ECO:0000313" key="7">
    <source>
        <dbReference type="Proteomes" id="UP000094936"/>
    </source>
</evidence>
<keyword evidence="1" id="KW-0805">Transcription regulation</keyword>
<accession>A0A1C3EMC3</accession>
<keyword evidence="3" id="KW-0804">Transcription</keyword>
<dbReference type="AlphaFoldDB" id="A0A1C3EMC3"/>
<evidence type="ECO:0000256" key="1">
    <source>
        <dbReference type="ARBA" id="ARBA00023015"/>
    </source>
</evidence>
<dbReference type="Pfam" id="PF00392">
    <property type="entry name" value="GntR"/>
    <property type="match status" value="1"/>
</dbReference>
<dbReference type="Gene3D" id="3.40.1410.10">
    <property type="entry name" value="Chorismate lyase-like"/>
    <property type="match status" value="1"/>
</dbReference>
<protein>
    <recommendedName>
        <fullName evidence="4">Histidine utilization repressor</fullName>
    </recommendedName>
</protein>
<comment type="caution">
    <text evidence="6">The sequence shown here is derived from an EMBL/GenBank/DDBJ whole genome shotgun (WGS) entry which is preliminary data.</text>
</comment>
<dbReference type="InterPro" id="IPR028978">
    <property type="entry name" value="Chorismate_lyase_/UTRA_dom_sf"/>
</dbReference>
<dbReference type="InterPro" id="IPR050679">
    <property type="entry name" value="Bact_HTH_transcr_reg"/>
</dbReference>
<evidence type="ECO:0000256" key="3">
    <source>
        <dbReference type="ARBA" id="ARBA00023163"/>
    </source>
</evidence>
<dbReference type="SUPFAM" id="SSF46785">
    <property type="entry name" value="Winged helix' DNA-binding domain"/>
    <property type="match status" value="1"/>
</dbReference>
<keyword evidence="2" id="KW-0238">DNA-binding</keyword>
<dbReference type="SMART" id="SM00866">
    <property type="entry name" value="UTRA"/>
    <property type="match status" value="1"/>
</dbReference>
<evidence type="ECO:0000256" key="2">
    <source>
        <dbReference type="ARBA" id="ARBA00023125"/>
    </source>
</evidence>
<dbReference type="EMBL" id="LYBM01000008">
    <property type="protein sequence ID" value="ODA34397.1"/>
    <property type="molecule type" value="Genomic_DNA"/>
</dbReference>
<feature type="domain" description="HTH gntR-type" evidence="5">
    <location>
        <begin position="4"/>
        <end position="72"/>
    </location>
</feature>
<dbReference type="Gene3D" id="1.10.10.10">
    <property type="entry name" value="Winged helix-like DNA-binding domain superfamily/Winged helix DNA-binding domain"/>
    <property type="match status" value="1"/>
</dbReference>
<dbReference type="SUPFAM" id="SSF64288">
    <property type="entry name" value="Chorismate lyase-like"/>
    <property type="match status" value="1"/>
</dbReference>
<dbReference type="OrthoDB" id="9808698at2"/>
<dbReference type="PANTHER" id="PTHR44846">
    <property type="entry name" value="MANNOSYL-D-GLYCERATE TRANSPORT/METABOLISM SYSTEM REPRESSOR MNGR-RELATED"/>
    <property type="match status" value="1"/>
</dbReference>
<dbReference type="Proteomes" id="UP000094936">
    <property type="component" value="Unassembled WGS sequence"/>
</dbReference>
<dbReference type="PRINTS" id="PR00035">
    <property type="entry name" value="HTHGNTR"/>
</dbReference>
<dbReference type="InterPro" id="IPR036390">
    <property type="entry name" value="WH_DNA-bd_sf"/>
</dbReference>